<comment type="subcellular location">
    <subcellularLocation>
        <location evidence="1">Cell membrane</location>
        <topology evidence="1">Multi-pass membrane protein</topology>
    </subcellularLocation>
</comment>
<gene>
    <name evidence="8" type="ORF">SR187_8780</name>
</gene>
<dbReference type="InterPro" id="IPR010343">
    <property type="entry name" value="ArAE_1"/>
</dbReference>
<feature type="transmembrane region" description="Helical" evidence="6">
    <location>
        <begin position="130"/>
        <end position="149"/>
    </location>
</feature>
<keyword evidence="5 6" id="KW-0472">Membrane</keyword>
<keyword evidence="3 6" id="KW-0812">Transmembrane</keyword>
<organism evidence="8 9">
    <name type="scientific">Streptococcus ruminantium</name>
    <dbReference type="NCBI Taxonomy" id="1917441"/>
    <lineage>
        <taxon>Bacteria</taxon>
        <taxon>Bacillati</taxon>
        <taxon>Bacillota</taxon>
        <taxon>Bacilli</taxon>
        <taxon>Lactobacillales</taxon>
        <taxon>Streptococcaceae</taxon>
        <taxon>Streptococcus</taxon>
    </lineage>
</organism>
<feature type="transmembrane region" description="Helical" evidence="6">
    <location>
        <begin position="66"/>
        <end position="90"/>
    </location>
</feature>
<feature type="domain" description="Putative aromatic acid exporter C-terminal" evidence="7">
    <location>
        <begin position="153"/>
        <end position="316"/>
    </location>
</feature>
<feature type="transmembrane region" description="Helical" evidence="6">
    <location>
        <begin position="96"/>
        <end position="118"/>
    </location>
</feature>
<evidence type="ECO:0000256" key="3">
    <source>
        <dbReference type="ARBA" id="ARBA00022692"/>
    </source>
</evidence>
<dbReference type="InterPro" id="IPR038323">
    <property type="entry name" value="ArAE_1_C_sf"/>
</dbReference>
<dbReference type="PANTHER" id="PTHR40064">
    <property type="entry name" value="MEMBRANE PROTEIN-RELATED"/>
    <property type="match status" value="1"/>
</dbReference>
<evidence type="ECO:0000256" key="6">
    <source>
        <dbReference type="SAM" id="Phobius"/>
    </source>
</evidence>
<evidence type="ECO:0000313" key="8">
    <source>
        <dbReference type="EMBL" id="BBA93359.1"/>
    </source>
</evidence>
<evidence type="ECO:0000259" key="7">
    <source>
        <dbReference type="Pfam" id="PF11728"/>
    </source>
</evidence>
<dbReference type="Pfam" id="PF06081">
    <property type="entry name" value="ArAE_1"/>
    <property type="match status" value="1"/>
</dbReference>
<dbReference type="PANTHER" id="PTHR40064:SF1">
    <property type="entry name" value="MEMBRANE PROTEIN"/>
    <property type="match status" value="1"/>
</dbReference>
<dbReference type="KEGG" id="srq:SR187_8780"/>
<dbReference type="EMBL" id="AP018400">
    <property type="protein sequence ID" value="BBA93359.1"/>
    <property type="molecule type" value="Genomic_DNA"/>
</dbReference>
<dbReference type="AlphaFoldDB" id="A0A2Z5TQF0"/>
<proteinExistence type="predicted"/>
<sequence length="333" mass="38308">MKEKEITMPIFQRTIKLILATVLAIYLADWLGLAYATSAGIIAILSVLDTRKSSFKMACNRLFSTLLALTIASLTFVLFGFDIWTLTIYLAFYVPIAYHFGWEAGIAPSTVLAAHLLLEQNISFSFLGNELALFLLGTGLALLFNNLYMPSQEQNIEAYHAQVEDLLKQILLRFESFLLNGDGRNEAQLINQLDLTLEKALKVVYLDRHNQLFQQTNYQVHYFEMRAAQNKILRTMAGNINKCLLEGRENIILASLFERVAQQLSRENSAKELLLDIELFHTTFRERPLPQTREEFETRATLFQLLHDMEAFIRLKVEFYQTYSKEDEKDPSV</sequence>
<accession>A0A2Z5TQF0</accession>
<evidence type="ECO:0000256" key="5">
    <source>
        <dbReference type="ARBA" id="ARBA00023136"/>
    </source>
</evidence>
<reference evidence="8 9" key="1">
    <citation type="journal article" date="2018" name="Genome Biol. Evol.">
        <title>Complete Genome Sequence of Streptococcus ruminantium sp. nov. GUT-187T (=DSM 104980T =JCM 31869T), the Type Strain of S. ruminantium, and Comparison with Genome Sequences of Streptococcus suis Strains.</title>
        <authorList>
            <person name="Tohya M."/>
            <person name="Sekizaki T."/>
            <person name="Miyoshi-Akiyama T."/>
        </authorList>
    </citation>
    <scope>NUCLEOTIDE SEQUENCE [LARGE SCALE GENOMIC DNA]</scope>
    <source>
        <strain evidence="8 9">GUT187T</strain>
    </source>
</reference>
<protein>
    <submittedName>
        <fullName evidence="8">Membrane protein</fullName>
    </submittedName>
</protein>
<dbReference type="Pfam" id="PF11728">
    <property type="entry name" value="ArAE_1_C"/>
    <property type="match status" value="1"/>
</dbReference>
<keyword evidence="4 6" id="KW-1133">Transmembrane helix</keyword>
<evidence type="ECO:0000313" key="9">
    <source>
        <dbReference type="Proteomes" id="UP000269331"/>
    </source>
</evidence>
<evidence type="ECO:0000256" key="2">
    <source>
        <dbReference type="ARBA" id="ARBA00022475"/>
    </source>
</evidence>
<dbReference type="Gene3D" id="1.20.120.940">
    <property type="entry name" value="Putative aromatic acid exporter, C-terminal domain"/>
    <property type="match status" value="1"/>
</dbReference>
<evidence type="ECO:0000256" key="1">
    <source>
        <dbReference type="ARBA" id="ARBA00004651"/>
    </source>
</evidence>
<name>A0A2Z5TQF0_9STRE</name>
<keyword evidence="2" id="KW-1003">Cell membrane</keyword>
<dbReference type="InterPro" id="IPR021062">
    <property type="entry name" value="ArAE_1_C"/>
</dbReference>
<dbReference type="InterPro" id="IPR052984">
    <property type="entry name" value="UPF0421"/>
</dbReference>
<feature type="transmembrane region" description="Helical" evidence="6">
    <location>
        <begin position="17"/>
        <end position="45"/>
    </location>
</feature>
<dbReference type="GO" id="GO:0005886">
    <property type="term" value="C:plasma membrane"/>
    <property type="evidence" value="ECO:0007669"/>
    <property type="project" value="UniProtKB-SubCell"/>
</dbReference>
<evidence type="ECO:0000256" key="4">
    <source>
        <dbReference type="ARBA" id="ARBA00022989"/>
    </source>
</evidence>
<dbReference type="Proteomes" id="UP000269331">
    <property type="component" value="Chromosome"/>
</dbReference>